<dbReference type="Proteomes" id="UP001443914">
    <property type="component" value="Unassembled WGS sequence"/>
</dbReference>
<keyword evidence="1" id="KW-0862">Zinc</keyword>
<evidence type="ECO:0000313" key="5">
    <source>
        <dbReference type="Proteomes" id="UP001443914"/>
    </source>
</evidence>
<dbReference type="InterPro" id="IPR001878">
    <property type="entry name" value="Znf_CCHC"/>
</dbReference>
<keyword evidence="5" id="KW-1185">Reference proteome</keyword>
<proteinExistence type="predicted"/>
<evidence type="ECO:0000313" key="4">
    <source>
        <dbReference type="EMBL" id="KAK9715708.1"/>
    </source>
</evidence>
<comment type="caution">
    <text evidence="4">The sequence shown here is derived from an EMBL/GenBank/DDBJ whole genome shotgun (WGS) entry which is preliminary data.</text>
</comment>
<feature type="region of interest" description="Disordered" evidence="2">
    <location>
        <begin position="50"/>
        <end position="69"/>
    </location>
</feature>
<accession>A0AAW1KD47</accession>
<feature type="region of interest" description="Disordered" evidence="2">
    <location>
        <begin position="220"/>
        <end position="248"/>
    </location>
</feature>
<feature type="region of interest" description="Disordered" evidence="2">
    <location>
        <begin position="341"/>
        <end position="386"/>
    </location>
</feature>
<dbReference type="PANTHER" id="PTHR34482:SF49">
    <property type="entry name" value="RETROTRANSPOSON GAG DOMAIN-CONTAINING PROTEIN"/>
    <property type="match status" value="1"/>
</dbReference>
<dbReference type="GO" id="GO:0008270">
    <property type="term" value="F:zinc ion binding"/>
    <property type="evidence" value="ECO:0007669"/>
    <property type="project" value="UniProtKB-KW"/>
</dbReference>
<organism evidence="4 5">
    <name type="scientific">Saponaria officinalis</name>
    <name type="common">Common soapwort</name>
    <name type="synonym">Lychnis saponaria</name>
    <dbReference type="NCBI Taxonomy" id="3572"/>
    <lineage>
        <taxon>Eukaryota</taxon>
        <taxon>Viridiplantae</taxon>
        <taxon>Streptophyta</taxon>
        <taxon>Embryophyta</taxon>
        <taxon>Tracheophyta</taxon>
        <taxon>Spermatophyta</taxon>
        <taxon>Magnoliopsida</taxon>
        <taxon>eudicotyledons</taxon>
        <taxon>Gunneridae</taxon>
        <taxon>Pentapetalae</taxon>
        <taxon>Caryophyllales</taxon>
        <taxon>Caryophyllaceae</taxon>
        <taxon>Caryophylleae</taxon>
        <taxon>Saponaria</taxon>
    </lineage>
</organism>
<evidence type="ECO:0000259" key="3">
    <source>
        <dbReference type="PROSITE" id="PS50158"/>
    </source>
</evidence>
<protein>
    <recommendedName>
        <fullName evidence="3">CCHC-type domain-containing protein</fullName>
    </recommendedName>
</protein>
<feature type="region of interest" description="Disordered" evidence="2">
    <location>
        <begin position="1"/>
        <end position="25"/>
    </location>
</feature>
<dbReference type="PROSITE" id="PS50158">
    <property type="entry name" value="ZF_CCHC"/>
    <property type="match status" value="1"/>
</dbReference>
<evidence type="ECO:0000256" key="2">
    <source>
        <dbReference type="SAM" id="MobiDB-lite"/>
    </source>
</evidence>
<dbReference type="GO" id="GO:0003676">
    <property type="term" value="F:nucleic acid binding"/>
    <property type="evidence" value="ECO:0007669"/>
    <property type="project" value="InterPro"/>
</dbReference>
<feature type="compositionally biased region" description="Polar residues" evidence="2">
    <location>
        <begin position="50"/>
        <end position="64"/>
    </location>
</feature>
<dbReference type="InterPro" id="IPR005162">
    <property type="entry name" value="Retrotrans_gag_dom"/>
</dbReference>
<dbReference type="PANTHER" id="PTHR34482">
    <property type="entry name" value="DNA DAMAGE-INDUCIBLE PROTEIN 1-LIKE"/>
    <property type="match status" value="1"/>
</dbReference>
<gene>
    <name evidence="4" type="ORF">RND81_06G184100</name>
</gene>
<feature type="domain" description="CCHC-type" evidence="3">
    <location>
        <begin position="298"/>
        <end position="311"/>
    </location>
</feature>
<feature type="compositionally biased region" description="Polar residues" evidence="2">
    <location>
        <begin position="14"/>
        <end position="25"/>
    </location>
</feature>
<dbReference type="AlphaFoldDB" id="A0AAW1KD47"/>
<sequence>MPPWRNLNRRAENESSSANNVPNNDINVDQLLQMNATLVQLLSQDKSANSATSMTRAVSHQRPSQFDGKGDPVKLENWVREFEKIFTTLKCPQDLKVDQAAYYLTDQADLWWNENKVRLSVPTYQYDQNREEIETPFSWNDFKKALRQEFFPEHMRKGKRNEFNNLRQELVPTEEAKASRFEQGLDLDIQEKFGGANDTTLMEVYTRASNIERVQKLKKKMIGEKRKNSQVDYSQGSQKKGNFSNHSTRTQVFSTPTQLGGSQQTRSFSQSTSKQTYYCKKCPENHPVKDCDGNLVQCNMCGKLGHRAYECFRNQQNSENRSVSRFQGGSMVSSGSVAYPKRLQGGSNGQGWGSNTQNKGENQNNATNKQTVSASTIQGGGKSQSGKVFKITNEEARNDDHIMPGIFFFFCEM</sequence>
<name>A0AAW1KD47_SAPOF</name>
<evidence type="ECO:0000256" key="1">
    <source>
        <dbReference type="PROSITE-ProRule" id="PRU00047"/>
    </source>
</evidence>
<feature type="compositionally biased region" description="Polar residues" evidence="2">
    <location>
        <begin position="230"/>
        <end position="248"/>
    </location>
</feature>
<keyword evidence="1" id="KW-0479">Metal-binding</keyword>
<dbReference type="Pfam" id="PF03732">
    <property type="entry name" value="Retrotrans_gag"/>
    <property type="match status" value="1"/>
</dbReference>
<feature type="compositionally biased region" description="Polar residues" evidence="2">
    <location>
        <begin position="359"/>
        <end position="377"/>
    </location>
</feature>
<keyword evidence="1" id="KW-0863">Zinc-finger</keyword>
<dbReference type="EMBL" id="JBDFQZ010000006">
    <property type="protein sequence ID" value="KAK9715708.1"/>
    <property type="molecule type" value="Genomic_DNA"/>
</dbReference>
<reference evidence="4" key="1">
    <citation type="submission" date="2024-03" db="EMBL/GenBank/DDBJ databases">
        <title>WGS assembly of Saponaria officinalis var. Norfolk2.</title>
        <authorList>
            <person name="Jenkins J."/>
            <person name="Shu S."/>
            <person name="Grimwood J."/>
            <person name="Barry K."/>
            <person name="Goodstein D."/>
            <person name="Schmutz J."/>
            <person name="Leebens-Mack J."/>
            <person name="Osbourn A."/>
        </authorList>
    </citation>
    <scope>NUCLEOTIDE SEQUENCE [LARGE SCALE GENOMIC DNA]</scope>
    <source>
        <strain evidence="4">JIC</strain>
    </source>
</reference>